<dbReference type="AlphaFoldDB" id="A0A517VSS8"/>
<dbReference type="InterPro" id="IPR038360">
    <property type="entry name" value="DUF4844_sf"/>
</dbReference>
<protein>
    <submittedName>
        <fullName evidence="2">Uncharacterized protein</fullName>
    </submittedName>
</protein>
<reference evidence="2 3" key="1">
    <citation type="submission" date="2019-03" db="EMBL/GenBank/DDBJ databases">
        <title>Deep-cultivation of Planctomycetes and their phenomic and genomic characterization uncovers novel biology.</title>
        <authorList>
            <person name="Wiegand S."/>
            <person name="Jogler M."/>
            <person name="Boedeker C."/>
            <person name="Pinto D."/>
            <person name="Vollmers J."/>
            <person name="Rivas-Marin E."/>
            <person name="Kohn T."/>
            <person name="Peeters S.H."/>
            <person name="Heuer A."/>
            <person name="Rast P."/>
            <person name="Oberbeckmann S."/>
            <person name="Bunk B."/>
            <person name="Jeske O."/>
            <person name="Meyerdierks A."/>
            <person name="Storesund J.E."/>
            <person name="Kallscheuer N."/>
            <person name="Luecker S."/>
            <person name="Lage O.M."/>
            <person name="Pohl T."/>
            <person name="Merkel B.J."/>
            <person name="Hornburger P."/>
            <person name="Mueller R.-W."/>
            <person name="Bruemmer F."/>
            <person name="Labrenz M."/>
            <person name="Spormann A.M."/>
            <person name="Op den Camp H."/>
            <person name="Overmann J."/>
            <person name="Amann R."/>
            <person name="Jetten M.S.M."/>
            <person name="Mascher T."/>
            <person name="Medema M.H."/>
            <person name="Devos D.P."/>
            <person name="Kaster A.-K."/>
            <person name="Ovreas L."/>
            <person name="Rohde M."/>
            <person name="Galperin M.Y."/>
            <person name="Jogler C."/>
        </authorList>
    </citation>
    <scope>NUCLEOTIDE SEQUENCE [LARGE SCALE GENOMIC DNA]</scope>
    <source>
        <strain evidence="2 3">V144</strain>
    </source>
</reference>
<accession>A0A517VSS8</accession>
<name>A0A517VSS8_9PLAN</name>
<dbReference type="RefSeq" id="WP_144983543.1">
    <property type="nucleotide sequence ID" value="NZ_CP037920.1"/>
</dbReference>
<dbReference type="EMBL" id="CP037920">
    <property type="protein sequence ID" value="QDT96055.1"/>
    <property type="molecule type" value="Genomic_DNA"/>
</dbReference>
<proteinExistence type="predicted"/>
<evidence type="ECO:0000256" key="1">
    <source>
        <dbReference type="SAM" id="Coils"/>
    </source>
</evidence>
<gene>
    <name evidence="2" type="ORF">V144x_15080</name>
</gene>
<dbReference type="Gene3D" id="1.20.1480.40">
    <property type="entry name" value="Uncharacterised protein PF16133, DUF4844"/>
    <property type="match status" value="1"/>
</dbReference>
<evidence type="ECO:0000313" key="2">
    <source>
        <dbReference type="EMBL" id="QDT96055.1"/>
    </source>
</evidence>
<sequence length="267" mass="30281">MGRKKKVILPSAGDAFAVPLEDGRYSVCRVLADRITRPRLSIDAVLVASSAWIGSEVPSVDNPELRPILKLTHHAWDEEKIAWISDPVPDTFIPIGTITPTEEEASLNCPSYSDWFSKIQQPLMQWQWDHDREAVIAEDAAREQAQADQAAQKKRERQEQLKQAKLKDLAKHKFFADWTYPPKKAITASRKIMVDTVQALIELGKSASEPDRLNVLQSCVEAFNALDEKLEFIETVEREDICHEFEAIVHACGLGAHENLADEWRDW</sequence>
<keyword evidence="1" id="KW-0175">Coiled coil</keyword>
<dbReference type="Proteomes" id="UP000318704">
    <property type="component" value="Chromosome"/>
</dbReference>
<evidence type="ECO:0000313" key="3">
    <source>
        <dbReference type="Proteomes" id="UP000318704"/>
    </source>
</evidence>
<feature type="coiled-coil region" evidence="1">
    <location>
        <begin position="137"/>
        <end position="167"/>
    </location>
</feature>
<organism evidence="2 3">
    <name type="scientific">Gimesia aquarii</name>
    <dbReference type="NCBI Taxonomy" id="2527964"/>
    <lineage>
        <taxon>Bacteria</taxon>
        <taxon>Pseudomonadati</taxon>
        <taxon>Planctomycetota</taxon>
        <taxon>Planctomycetia</taxon>
        <taxon>Planctomycetales</taxon>
        <taxon>Planctomycetaceae</taxon>
        <taxon>Gimesia</taxon>
    </lineage>
</organism>
<dbReference type="KEGG" id="gaw:V144x_15080"/>